<feature type="transmembrane region" description="Helical" evidence="1">
    <location>
        <begin position="50"/>
        <end position="68"/>
    </location>
</feature>
<dbReference type="Pfam" id="PF04657">
    <property type="entry name" value="DMT_YdcZ"/>
    <property type="match status" value="2"/>
</dbReference>
<accession>A0A7W8YAX3</accession>
<organism evidence="2 3">
    <name type="scientific">Neomicrococcus lactis</name>
    <dbReference type="NCBI Taxonomy" id="732241"/>
    <lineage>
        <taxon>Bacteria</taxon>
        <taxon>Bacillati</taxon>
        <taxon>Actinomycetota</taxon>
        <taxon>Actinomycetes</taxon>
        <taxon>Micrococcales</taxon>
        <taxon>Micrococcaceae</taxon>
        <taxon>Neomicrococcus</taxon>
    </lineage>
</organism>
<feature type="transmembrane region" description="Helical" evidence="1">
    <location>
        <begin position="245"/>
        <end position="265"/>
    </location>
</feature>
<dbReference type="InterPro" id="IPR006750">
    <property type="entry name" value="YdcZ"/>
</dbReference>
<dbReference type="GO" id="GO:0005886">
    <property type="term" value="C:plasma membrane"/>
    <property type="evidence" value="ECO:0007669"/>
    <property type="project" value="TreeGrafter"/>
</dbReference>
<sequence length="330" mass="34996">MSKSLETKRRVTQFSTPVGLIAAVFAGMFAPAQGRVNGALSTALGDGMPAALISFVTGLVAVSLVLVLTRSGRESMRELPTMIREKTFPWWYMLAGLIGAYYVLAQTITVPIVGVALFTVANIAGRTVSGLLTDSTGFAGGDKRRITFLQVLGSVLAIIGVIWAVWPSLISHGASTEWLLPILFPISAGFFFAFQQAMNGTQTKYYGTPIPATFFNFASGTVALGVVVLISTLVEPVPGHFPSEWWMYTGGLLGAVFIAASAVLVRYMGTLLTGLGFLAGQLLGSIALDLLVPVEGSSVTFYTISGTFLTLVAVIVASLPSKDRATRQKR</sequence>
<dbReference type="EMBL" id="JACHBL010000001">
    <property type="protein sequence ID" value="MBB5598151.1"/>
    <property type="molecule type" value="Genomic_DNA"/>
</dbReference>
<feature type="transmembrane region" description="Helical" evidence="1">
    <location>
        <begin position="88"/>
        <end position="104"/>
    </location>
</feature>
<protein>
    <submittedName>
        <fullName evidence="2">Transporter family-2 protein</fullName>
    </submittedName>
</protein>
<gene>
    <name evidence="2" type="ORF">BKA12_001231</name>
</gene>
<feature type="transmembrane region" description="Helical" evidence="1">
    <location>
        <begin position="299"/>
        <end position="320"/>
    </location>
</feature>
<feature type="transmembrane region" description="Helical" evidence="1">
    <location>
        <begin position="178"/>
        <end position="194"/>
    </location>
</feature>
<dbReference type="RefSeq" id="WP_183641524.1">
    <property type="nucleotide sequence ID" value="NZ_JACHBL010000001.1"/>
</dbReference>
<proteinExistence type="predicted"/>
<keyword evidence="1" id="KW-0812">Transmembrane</keyword>
<dbReference type="PANTHER" id="PTHR34821">
    <property type="entry name" value="INNER MEMBRANE PROTEIN YDCZ"/>
    <property type="match status" value="1"/>
</dbReference>
<comment type="caution">
    <text evidence="2">The sequence shown here is derived from an EMBL/GenBank/DDBJ whole genome shotgun (WGS) entry which is preliminary data.</text>
</comment>
<feature type="transmembrane region" description="Helical" evidence="1">
    <location>
        <begin position="214"/>
        <end position="233"/>
    </location>
</feature>
<feature type="transmembrane region" description="Helical" evidence="1">
    <location>
        <begin position="110"/>
        <end position="134"/>
    </location>
</feature>
<evidence type="ECO:0000256" key="1">
    <source>
        <dbReference type="SAM" id="Phobius"/>
    </source>
</evidence>
<evidence type="ECO:0000313" key="2">
    <source>
        <dbReference type="EMBL" id="MBB5598151.1"/>
    </source>
</evidence>
<evidence type="ECO:0000313" key="3">
    <source>
        <dbReference type="Proteomes" id="UP000523863"/>
    </source>
</evidence>
<dbReference type="AlphaFoldDB" id="A0A7W8YAX3"/>
<dbReference type="Proteomes" id="UP000523863">
    <property type="component" value="Unassembled WGS sequence"/>
</dbReference>
<reference evidence="2 3" key="1">
    <citation type="submission" date="2020-08" db="EMBL/GenBank/DDBJ databases">
        <title>Sequencing the genomes of 1000 actinobacteria strains.</title>
        <authorList>
            <person name="Klenk H.-P."/>
        </authorList>
    </citation>
    <scope>NUCLEOTIDE SEQUENCE [LARGE SCALE GENOMIC DNA]</scope>
    <source>
        <strain evidence="2 3">DSM 23694</strain>
    </source>
</reference>
<feature type="transmembrane region" description="Helical" evidence="1">
    <location>
        <begin position="146"/>
        <end position="166"/>
    </location>
</feature>
<keyword evidence="1" id="KW-0472">Membrane</keyword>
<dbReference type="PANTHER" id="PTHR34821:SF2">
    <property type="entry name" value="INNER MEMBRANE PROTEIN YDCZ"/>
    <property type="match status" value="1"/>
</dbReference>
<keyword evidence="1" id="KW-1133">Transmembrane helix</keyword>
<feature type="transmembrane region" description="Helical" evidence="1">
    <location>
        <begin position="272"/>
        <end position="293"/>
    </location>
</feature>
<name>A0A7W8YAX3_9MICC</name>
<keyword evidence="3" id="KW-1185">Reference proteome</keyword>